<dbReference type="OrthoDB" id="127311at2"/>
<dbReference type="InterPro" id="IPR012910">
    <property type="entry name" value="Plug_dom"/>
</dbReference>
<dbReference type="GO" id="GO:0038023">
    <property type="term" value="F:signaling receptor activity"/>
    <property type="evidence" value="ECO:0007669"/>
    <property type="project" value="InterPro"/>
</dbReference>
<dbReference type="InterPro" id="IPR000531">
    <property type="entry name" value="Beta-barrel_TonB"/>
</dbReference>
<dbReference type="Proteomes" id="UP000224974">
    <property type="component" value="Unassembled WGS sequence"/>
</dbReference>
<keyword evidence="9" id="KW-0406">Ion transport</keyword>
<proteinExistence type="inferred from homology"/>
<dbReference type="FunFam" id="2.40.170.20:FF:000005">
    <property type="entry name" value="TonB-dependent siderophore receptor"/>
    <property type="match status" value="1"/>
</dbReference>
<dbReference type="NCBIfam" id="TIGR01783">
    <property type="entry name" value="TonB-siderophor"/>
    <property type="match status" value="1"/>
</dbReference>
<gene>
    <name evidence="18" type="ORF">CRN84_10910</name>
</gene>
<dbReference type="Pfam" id="PF07715">
    <property type="entry name" value="Plug"/>
    <property type="match status" value="1"/>
</dbReference>
<dbReference type="PANTHER" id="PTHR32552">
    <property type="entry name" value="FERRICHROME IRON RECEPTOR-RELATED"/>
    <property type="match status" value="1"/>
</dbReference>
<accession>A0A2C6DMA2</accession>
<feature type="domain" description="TonB-dependent receptor-like beta-barrel" evidence="16">
    <location>
        <begin position="253"/>
        <end position="691"/>
    </location>
</feature>
<evidence type="ECO:0000256" key="2">
    <source>
        <dbReference type="ARBA" id="ARBA00009810"/>
    </source>
</evidence>
<dbReference type="GO" id="GO:0015891">
    <property type="term" value="P:siderophore transport"/>
    <property type="evidence" value="ECO:0007669"/>
    <property type="project" value="InterPro"/>
</dbReference>
<evidence type="ECO:0000313" key="19">
    <source>
        <dbReference type="Proteomes" id="UP000224974"/>
    </source>
</evidence>
<dbReference type="PROSITE" id="PS52016">
    <property type="entry name" value="TONB_DEPENDENT_REC_3"/>
    <property type="match status" value="1"/>
</dbReference>
<comment type="subcellular location">
    <subcellularLocation>
        <location evidence="1 14">Cell outer membrane</location>
        <topology evidence="1 14">Multi-pass membrane protein</topology>
    </subcellularLocation>
</comment>
<evidence type="ECO:0000256" key="10">
    <source>
        <dbReference type="ARBA" id="ARBA00023077"/>
    </source>
</evidence>
<evidence type="ECO:0000259" key="17">
    <source>
        <dbReference type="Pfam" id="PF07715"/>
    </source>
</evidence>
<dbReference type="GO" id="GO:0015344">
    <property type="term" value="F:siderophore uptake transmembrane transporter activity"/>
    <property type="evidence" value="ECO:0007669"/>
    <property type="project" value="TreeGrafter"/>
</dbReference>
<organism evidence="18 19">
    <name type="scientific">Budvicia aquatica</name>
    <dbReference type="NCBI Taxonomy" id="82979"/>
    <lineage>
        <taxon>Bacteria</taxon>
        <taxon>Pseudomonadati</taxon>
        <taxon>Pseudomonadota</taxon>
        <taxon>Gammaproteobacteria</taxon>
        <taxon>Enterobacterales</taxon>
        <taxon>Budviciaceae</taxon>
        <taxon>Budvicia</taxon>
    </lineage>
</organism>
<evidence type="ECO:0000256" key="8">
    <source>
        <dbReference type="ARBA" id="ARBA00023004"/>
    </source>
</evidence>
<evidence type="ECO:0000256" key="14">
    <source>
        <dbReference type="PROSITE-ProRule" id="PRU01360"/>
    </source>
</evidence>
<dbReference type="SUPFAM" id="SSF56935">
    <property type="entry name" value="Porins"/>
    <property type="match status" value="1"/>
</dbReference>
<keyword evidence="8" id="KW-0408">Iron</keyword>
<reference evidence="19" key="1">
    <citation type="submission" date="2017-09" db="EMBL/GenBank/DDBJ databases">
        <title>FDA dAtabase for Regulatory Grade micrObial Sequences (FDA-ARGOS): Supporting development and validation of Infectious Disease Dx tests.</title>
        <authorList>
            <person name="Minogue T."/>
            <person name="Wolcott M."/>
            <person name="Wasieloski L."/>
            <person name="Aguilar W."/>
            <person name="Moore D."/>
            <person name="Tallon L."/>
            <person name="Sadzewicz L."/>
            <person name="Ott S."/>
            <person name="Zhao X."/>
            <person name="Nagaraj S."/>
            <person name="Vavikolanu K."/>
            <person name="Aluvathingal J."/>
            <person name="Nadendla S."/>
            <person name="Sichtig H."/>
        </authorList>
    </citation>
    <scope>NUCLEOTIDE SEQUENCE [LARGE SCALE GENOMIC DNA]</scope>
    <source>
        <strain evidence="19">FDAARGOS_387</strain>
    </source>
</reference>
<evidence type="ECO:0000256" key="11">
    <source>
        <dbReference type="ARBA" id="ARBA00023136"/>
    </source>
</evidence>
<dbReference type="STRING" id="1111728.GCA_000427805_01885"/>
<evidence type="ECO:0000256" key="3">
    <source>
        <dbReference type="ARBA" id="ARBA00022448"/>
    </source>
</evidence>
<dbReference type="AlphaFoldDB" id="A0A2C6DMA2"/>
<sequence>MTMRMIITLITLFIQDVLRMDHKVPSACLTYKPLTYAILLSMTASFSAMAEEAQTSENGEDRIVVLGGNTALKIDAPAAETPRSLSEVTQENIKDRGVKKLDEAMRYSSGVQATPYGPDNINDWLIIRGFGWSRYQNGLPTLNESGFYGWQQEAYGIERIEMLKGPASMLYGQNPPGGLINVISKRPTRLKQGEVELSYGSDDYRHFAVDTSGPVTDEGNVLYRLVGFARKANGPTDGAQSERYYIAPSMTVDFSDDTSLTLLSSYMKDNTNQTSGFKLPYGTLHDTPFGKVDYKMSYGEPSYAANNSEQFMVGYEFKHAFNDTWTFHQNMSYSYMNLLLRGAYGLSMIDDRHVNRGLTYRDGSAQGWALDNRMVGNWSFDRFEHTLLLGVDYFTANSRGKDANLYSFGDPLDIFDPVYGNYQPVSDSDLFNHNTKRRQNGIYIQDQIRFDDKWLLLLGGRYDRATSDDNQPDTNDHLNMRDHKYTKNAGLMYLSDIGLNPYISYSESFQPLSGRNNDNKPYEPQTGQQTELGVKYVPDWFNGYINAAVYELYQKNTLTTDPDSPSVRTQTGEARSRGFELEAVGNATDNLKFIASYTLNEVITTRSLNSAEIDKRLPATPRNMASLWADYKLPGALHDFTIGSGVRYIGSTYGDSVNTAEMKVPAFTLWDAMVRYDINKEWQVQVNANNLADKKYVSACDYWCYYGDGRTVTARLNYSW</sequence>
<keyword evidence="10 15" id="KW-0798">TonB box</keyword>
<dbReference type="InterPro" id="IPR036942">
    <property type="entry name" value="Beta-barrel_TonB_sf"/>
</dbReference>
<comment type="caution">
    <text evidence="18">The sequence shown here is derived from an EMBL/GenBank/DDBJ whole genome shotgun (WGS) entry which is preliminary data.</text>
</comment>
<comment type="similarity">
    <text evidence="2 14 15">Belongs to the TonB-dependent receptor family.</text>
</comment>
<feature type="domain" description="TonB-dependent receptor plug" evidence="17">
    <location>
        <begin position="78"/>
        <end position="178"/>
    </location>
</feature>
<dbReference type="Pfam" id="PF00593">
    <property type="entry name" value="TonB_dep_Rec_b-barrel"/>
    <property type="match status" value="1"/>
</dbReference>
<evidence type="ECO:0000259" key="16">
    <source>
        <dbReference type="Pfam" id="PF00593"/>
    </source>
</evidence>
<evidence type="ECO:0000256" key="6">
    <source>
        <dbReference type="ARBA" id="ARBA00022692"/>
    </source>
</evidence>
<dbReference type="CDD" id="cd01347">
    <property type="entry name" value="ligand_gated_channel"/>
    <property type="match status" value="1"/>
</dbReference>
<evidence type="ECO:0000256" key="5">
    <source>
        <dbReference type="ARBA" id="ARBA00022496"/>
    </source>
</evidence>
<dbReference type="GO" id="GO:0009279">
    <property type="term" value="C:cell outer membrane"/>
    <property type="evidence" value="ECO:0007669"/>
    <property type="project" value="UniProtKB-SubCell"/>
</dbReference>
<dbReference type="PANTHER" id="PTHR32552:SF68">
    <property type="entry name" value="FERRICHROME OUTER MEMBRANE TRANSPORTER_PHAGE RECEPTOR"/>
    <property type="match status" value="1"/>
</dbReference>
<evidence type="ECO:0000256" key="15">
    <source>
        <dbReference type="RuleBase" id="RU003357"/>
    </source>
</evidence>
<keyword evidence="11 14" id="KW-0472">Membrane</keyword>
<evidence type="ECO:0000313" key="18">
    <source>
        <dbReference type="EMBL" id="PHI29813.1"/>
    </source>
</evidence>
<keyword evidence="19" id="KW-1185">Reference proteome</keyword>
<evidence type="ECO:0000256" key="9">
    <source>
        <dbReference type="ARBA" id="ARBA00023065"/>
    </source>
</evidence>
<dbReference type="InterPro" id="IPR010105">
    <property type="entry name" value="TonB_sidphr_rcpt"/>
</dbReference>
<dbReference type="InterPro" id="IPR037066">
    <property type="entry name" value="Plug_dom_sf"/>
</dbReference>
<keyword evidence="7" id="KW-0732">Signal</keyword>
<evidence type="ECO:0000256" key="13">
    <source>
        <dbReference type="ARBA" id="ARBA00023237"/>
    </source>
</evidence>
<evidence type="ECO:0000256" key="12">
    <source>
        <dbReference type="ARBA" id="ARBA00023170"/>
    </source>
</evidence>
<evidence type="ECO:0000256" key="1">
    <source>
        <dbReference type="ARBA" id="ARBA00004571"/>
    </source>
</evidence>
<name>A0A2C6DMA2_9GAMM</name>
<evidence type="ECO:0000256" key="4">
    <source>
        <dbReference type="ARBA" id="ARBA00022452"/>
    </source>
</evidence>
<dbReference type="Gene3D" id="2.170.130.10">
    <property type="entry name" value="TonB-dependent receptor, plug domain"/>
    <property type="match status" value="1"/>
</dbReference>
<dbReference type="EMBL" id="PDDX01000001">
    <property type="protein sequence ID" value="PHI29813.1"/>
    <property type="molecule type" value="Genomic_DNA"/>
</dbReference>
<keyword evidence="13 14" id="KW-0998">Cell outer membrane</keyword>
<keyword evidence="5" id="KW-0410">Iron transport</keyword>
<keyword evidence="3 14" id="KW-0813">Transport</keyword>
<keyword evidence="6 14" id="KW-0812">Transmembrane</keyword>
<keyword evidence="4 14" id="KW-1134">Transmembrane beta strand</keyword>
<evidence type="ECO:0000256" key="7">
    <source>
        <dbReference type="ARBA" id="ARBA00022729"/>
    </source>
</evidence>
<protein>
    <submittedName>
        <fullName evidence="18">TonB-dependent siderophore receptor</fullName>
    </submittedName>
</protein>
<dbReference type="Gene3D" id="2.40.170.20">
    <property type="entry name" value="TonB-dependent receptor, beta-barrel domain"/>
    <property type="match status" value="1"/>
</dbReference>
<keyword evidence="12 18" id="KW-0675">Receptor</keyword>
<dbReference type="InterPro" id="IPR039426">
    <property type="entry name" value="TonB-dep_rcpt-like"/>
</dbReference>